<evidence type="ECO:0000313" key="3">
    <source>
        <dbReference type="Proteomes" id="UP000383932"/>
    </source>
</evidence>
<dbReference type="EMBL" id="SSOP01000537">
    <property type="protein sequence ID" value="KAB5588181.1"/>
    <property type="molecule type" value="Genomic_DNA"/>
</dbReference>
<proteinExistence type="predicted"/>
<organism evidence="2 3">
    <name type="scientific">Ceratobasidium theobromae</name>
    <dbReference type="NCBI Taxonomy" id="1582974"/>
    <lineage>
        <taxon>Eukaryota</taxon>
        <taxon>Fungi</taxon>
        <taxon>Dikarya</taxon>
        <taxon>Basidiomycota</taxon>
        <taxon>Agaricomycotina</taxon>
        <taxon>Agaricomycetes</taxon>
        <taxon>Cantharellales</taxon>
        <taxon>Ceratobasidiaceae</taxon>
        <taxon>Ceratobasidium</taxon>
    </lineage>
</organism>
<dbReference type="PANTHER" id="PTHR31649:SF1">
    <property type="entry name" value="FARNESOIC ACID O-METHYL TRANSFERASE DOMAIN-CONTAINING PROTEIN"/>
    <property type="match status" value="1"/>
</dbReference>
<dbReference type="Pfam" id="PF11901">
    <property type="entry name" value="DM9"/>
    <property type="match status" value="2"/>
</dbReference>
<comment type="caution">
    <text evidence="2">The sequence shown here is derived from an EMBL/GenBank/DDBJ whole genome shotgun (WGS) entry which is preliminary data.</text>
</comment>
<dbReference type="OrthoDB" id="2142040at2759"/>
<accession>A0A5N5Q9S9</accession>
<evidence type="ECO:0000313" key="2">
    <source>
        <dbReference type="EMBL" id="KAB5588181.1"/>
    </source>
</evidence>
<dbReference type="InterPro" id="IPR006616">
    <property type="entry name" value="DM9_repeat"/>
</dbReference>
<dbReference type="SMART" id="SM00696">
    <property type="entry name" value="DM9"/>
    <property type="match status" value="2"/>
</dbReference>
<dbReference type="PANTHER" id="PTHR31649">
    <property type="entry name" value="AGAP009604-PA"/>
    <property type="match status" value="1"/>
</dbReference>
<feature type="signal peptide" evidence="1">
    <location>
        <begin position="1"/>
        <end position="19"/>
    </location>
</feature>
<keyword evidence="3" id="KW-1185">Reference proteome</keyword>
<reference evidence="2 3" key="1">
    <citation type="journal article" date="2019" name="Fungal Biol. Biotechnol.">
        <title>Draft genome sequence of fastidious pathogen Ceratobasidium theobromae, which causes vascular-streak dieback in Theobroma cacao.</title>
        <authorList>
            <person name="Ali S.S."/>
            <person name="Asman A."/>
            <person name="Shao J."/>
            <person name="Firmansyah A.P."/>
            <person name="Susilo A.W."/>
            <person name="Rosmana A."/>
            <person name="McMahon P."/>
            <person name="Junaid M."/>
            <person name="Guest D."/>
            <person name="Kheng T.Y."/>
            <person name="Meinhardt L.W."/>
            <person name="Bailey B.A."/>
        </authorList>
    </citation>
    <scope>NUCLEOTIDE SEQUENCE [LARGE SCALE GENOMIC DNA]</scope>
    <source>
        <strain evidence="2 3">CT2</strain>
    </source>
</reference>
<dbReference type="AlphaFoldDB" id="A0A5N5Q9S9"/>
<dbReference type="Proteomes" id="UP000383932">
    <property type="component" value="Unassembled WGS sequence"/>
</dbReference>
<evidence type="ECO:0000256" key="1">
    <source>
        <dbReference type="SAM" id="SignalP"/>
    </source>
</evidence>
<gene>
    <name evidence="2" type="ORF">CTheo_8378</name>
</gene>
<name>A0A5N5Q9S9_9AGAM</name>
<sequence length="259" mass="28725">MAQLVLGAAALTTLAPHVGEVVMVCTRFTNYILAYITYQLRTKVAHTVSQAISILTKAVQTARDRHHEAQNVGFQTWIRKAAERSQLYYERGPSRPVAWVFTHGTEIPRGALVCGEDIDGSPLYVCRTFHRGGIHFGKAGRGFKKGAMFGYEGKEHEIEFYEVLVADASVVRWETASYPFYVRKFNGGTLVEGGNEHDGSPLFIARAYYWGGTHPGKTSVVLKGADITFAGKEYVLNDFQVLVHGETEYASILAVEELD</sequence>
<feature type="chain" id="PRO_5024365888" evidence="1">
    <location>
        <begin position="20"/>
        <end position="259"/>
    </location>
</feature>
<protein>
    <submittedName>
        <fullName evidence="2">Uncharacterized protein</fullName>
    </submittedName>
</protein>
<keyword evidence="1" id="KW-0732">Signal</keyword>